<keyword evidence="2" id="KW-0732">Signal</keyword>
<dbReference type="InterPro" id="IPR024520">
    <property type="entry name" value="DUF3558"/>
</dbReference>
<proteinExistence type="predicted"/>
<evidence type="ECO:0008006" key="5">
    <source>
        <dbReference type="Google" id="ProtNLM"/>
    </source>
</evidence>
<reference evidence="3" key="2">
    <citation type="submission" date="2020-09" db="EMBL/GenBank/DDBJ databases">
        <authorList>
            <person name="Sun Q."/>
            <person name="Ohkuma M."/>
        </authorList>
    </citation>
    <scope>NUCLEOTIDE SEQUENCE</scope>
    <source>
        <strain evidence="3">JCM 3276</strain>
    </source>
</reference>
<comment type="caution">
    <text evidence="3">The sequence shown here is derived from an EMBL/GenBank/DDBJ whole genome shotgun (WGS) entry which is preliminary data.</text>
</comment>
<evidence type="ECO:0000256" key="1">
    <source>
        <dbReference type="SAM" id="MobiDB-lite"/>
    </source>
</evidence>
<feature type="region of interest" description="Disordered" evidence="1">
    <location>
        <begin position="19"/>
        <end position="42"/>
    </location>
</feature>
<dbReference type="AlphaFoldDB" id="A0A918LAW4"/>
<protein>
    <recommendedName>
        <fullName evidence="5">DUF3558 domain-containing protein</fullName>
    </recommendedName>
</protein>
<evidence type="ECO:0000313" key="4">
    <source>
        <dbReference type="Proteomes" id="UP000660680"/>
    </source>
</evidence>
<feature type="compositionally biased region" description="Low complexity" evidence="1">
    <location>
        <begin position="29"/>
        <end position="42"/>
    </location>
</feature>
<sequence>MRLIVLALAALAVTAGCSASPEVEPTREAPQSTAMTTTTTTAPTSAAPVEIVSFAGKGCELIGPDLLAELDINVSGASKGVAVCMWDDPETKRRLMVRLIGDHDPLLEVRGAPNPVDSAVGGFPAKHVPEGRDNLCDIYVRTAPEQGFAAAYGIMDGTVDDLCAGAVRAAEQVAEKIKG</sequence>
<accession>A0A918LAW4</accession>
<name>A0A918LAW4_9PSEU</name>
<gene>
    <name evidence="3" type="ORF">GCM10010171_17550</name>
</gene>
<evidence type="ECO:0000313" key="3">
    <source>
        <dbReference type="EMBL" id="GGS24841.1"/>
    </source>
</evidence>
<reference evidence="3" key="1">
    <citation type="journal article" date="2014" name="Int. J. Syst. Evol. Microbiol.">
        <title>Complete genome sequence of Corynebacterium casei LMG S-19264T (=DSM 44701T), isolated from a smear-ripened cheese.</title>
        <authorList>
            <consortium name="US DOE Joint Genome Institute (JGI-PGF)"/>
            <person name="Walter F."/>
            <person name="Albersmeier A."/>
            <person name="Kalinowski J."/>
            <person name="Ruckert C."/>
        </authorList>
    </citation>
    <scope>NUCLEOTIDE SEQUENCE</scope>
    <source>
        <strain evidence="3">JCM 3276</strain>
    </source>
</reference>
<dbReference type="EMBL" id="BMRB01000001">
    <property type="protein sequence ID" value="GGS24841.1"/>
    <property type="molecule type" value="Genomic_DNA"/>
</dbReference>
<dbReference type="RefSeq" id="WP_189209706.1">
    <property type="nucleotide sequence ID" value="NZ_BMRB01000001.1"/>
</dbReference>
<organism evidence="3 4">
    <name type="scientific">Actinokineospora fastidiosa</name>
    <dbReference type="NCBI Taxonomy" id="1816"/>
    <lineage>
        <taxon>Bacteria</taxon>
        <taxon>Bacillati</taxon>
        <taxon>Actinomycetota</taxon>
        <taxon>Actinomycetes</taxon>
        <taxon>Pseudonocardiales</taxon>
        <taxon>Pseudonocardiaceae</taxon>
        <taxon>Actinokineospora</taxon>
    </lineage>
</organism>
<feature type="signal peptide" evidence="2">
    <location>
        <begin position="1"/>
        <end position="19"/>
    </location>
</feature>
<dbReference type="Proteomes" id="UP000660680">
    <property type="component" value="Unassembled WGS sequence"/>
</dbReference>
<feature type="chain" id="PRO_5037140029" description="DUF3558 domain-containing protein" evidence="2">
    <location>
        <begin position="20"/>
        <end position="179"/>
    </location>
</feature>
<evidence type="ECO:0000256" key="2">
    <source>
        <dbReference type="SAM" id="SignalP"/>
    </source>
</evidence>
<dbReference type="Pfam" id="PF12079">
    <property type="entry name" value="DUF3558"/>
    <property type="match status" value="1"/>
</dbReference>
<dbReference type="PROSITE" id="PS51257">
    <property type="entry name" value="PROKAR_LIPOPROTEIN"/>
    <property type="match status" value="1"/>
</dbReference>
<keyword evidence="4" id="KW-1185">Reference proteome</keyword>